<name>A0A1B0A9L3_GLOPL</name>
<evidence type="ECO:0000256" key="1">
    <source>
        <dbReference type="SAM" id="Phobius"/>
    </source>
</evidence>
<accession>A0A1B0A9L3</accession>
<feature type="transmembrane region" description="Helical" evidence="1">
    <location>
        <begin position="71"/>
        <end position="94"/>
    </location>
</feature>
<evidence type="ECO:0000313" key="3">
    <source>
        <dbReference type="Proteomes" id="UP000092445"/>
    </source>
</evidence>
<dbReference type="EnsemblMetazoa" id="GPAI038595-RA">
    <property type="protein sequence ID" value="GPAI038595-PA"/>
    <property type="gene ID" value="GPAI038595"/>
</dbReference>
<feature type="transmembrane region" description="Helical" evidence="1">
    <location>
        <begin position="32"/>
        <end position="50"/>
    </location>
</feature>
<dbReference type="AlphaFoldDB" id="A0A1B0A9L3"/>
<protein>
    <submittedName>
        <fullName evidence="2">Uncharacterized protein</fullName>
    </submittedName>
</protein>
<reference evidence="2" key="2">
    <citation type="submission" date="2020-05" db="UniProtKB">
        <authorList>
            <consortium name="EnsemblMetazoa"/>
        </authorList>
    </citation>
    <scope>IDENTIFICATION</scope>
    <source>
        <strain evidence="2">IAEA</strain>
    </source>
</reference>
<keyword evidence="1" id="KW-0812">Transmembrane</keyword>
<sequence>MTADRAHPMVTIVLTANYKEKASSESLRSTNLLLLQAFIFNILFAFVIEGKNNRLDRKVNPKHLNCKALHLNPLITLIIINFHFFPILCLTFAAQLPRPLLVLSSFDAHKLFAATQLETEN</sequence>
<dbReference type="Proteomes" id="UP000092445">
    <property type="component" value="Unassembled WGS sequence"/>
</dbReference>
<evidence type="ECO:0000313" key="2">
    <source>
        <dbReference type="EnsemblMetazoa" id="GPAI038595-PA"/>
    </source>
</evidence>
<organism evidence="2 3">
    <name type="scientific">Glossina pallidipes</name>
    <name type="common">Tsetse fly</name>
    <dbReference type="NCBI Taxonomy" id="7398"/>
    <lineage>
        <taxon>Eukaryota</taxon>
        <taxon>Metazoa</taxon>
        <taxon>Ecdysozoa</taxon>
        <taxon>Arthropoda</taxon>
        <taxon>Hexapoda</taxon>
        <taxon>Insecta</taxon>
        <taxon>Pterygota</taxon>
        <taxon>Neoptera</taxon>
        <taxon>Endopterygota</taxon>
        <taxon>Diptera</taxon>
        <taxon>Brachycera</taxon>
        <taxon>Muscomorpha</taxon>
        <taxon>Hippoboscoidea</taxon>
        <taxon>Glossinidae</taxon>
        <taxon>Glossina</taxon>
    </lineage>
</organism>
<keyword evidence="1" id="KW-0472">Membrane</keyword>
<reference evidence="3" key="1">
    <citation type="submission" date="2014-03" db="EMBL/GenBank/DDBJ databases">
        <authorList>
            <person name="Aksoy S."/>
            <person name="Warren W."/>
            <person name="Wilson R.K."/>
        </authorList>
    </citation>
    <scope>NUCLEOTIDE SEQUENCE [LARGE SCALE GENOMIC DNA]</scope>
    <source>
        <strain evidence="3">IAEA</strain>
    </source>
</reference>
<proteinExistence type="predicted"/>
<keyword evidence="1" id="KW-1133">Transmembrane helix</keyword>
<keyword evidence="3" id="KW-1185">Reference proteome</keyword>
<dbReference type="VEuPathDB" id="VectorBase:GPAI038595"/>